<evidence type="ECO:0000259" key="8">
    <source>
        <dbReference type="Pfam" id="PF00889"/>
    </source>
</evidence>
<dbReference type="PROSITE" id="PS01127">
    <property type="entry name" value="EF_TS_2"/>
    <property type="match status" value="1"/>
</dbReference>
<feature type="region of interest" description="Involved in Mg(2+) ion dislocation from EF-Tu" evidence="5">
    <location>
        <begin position="81"/>
        <end position="84"/>
    </location>
</feature>
<name>A0A317JPL4_9BACT</name>
<dbReference type="Gene3D" id="3.30.479.20">
    <property type="entry name" value="Elongation factor Ts, dimerisation domain"/>
    <property type="match status" value="1"/>
</dbReference>
<dbReference type="InterPro" id="IPR014039">
    <property type="entry name" value="Transl_elong_EFTs/EF1B_dimer"/>
</dbReference>
<comment type="function">
    <text evidence="5 6">Associates with the EF-Tu.GDP complex and induces the exchange of GDP to GTP. It remains bound to the aminoacyl-tRNA.EF-Tu.GTP complex up to the GTP hydrolysis stage on the ribosome.</text>
</comment>
<reference evidence="9 10" key="1">
    <citation type="submission" date="2018-02" db="EMBL/GenBank/DDBJ databases">
        <title>Genomic Reconstructions from Amazon Rainforest and Pasture Soil Reveal Novel Insights into the Physiology of Candidate Phyla in Tropical Sites.</title>
        <authorList>
            <person name="Kroeger M.E."/>
            <person name="Delmont T."/>
            <person name="Eren A.M."/>
            <person name="Guo J."/>
            <person name="Meyer K.M."/>
            <person name="Khan K."/>
            <person name="Rodrigues J.L.M."/>
            <person name="Bohannan B.J.M."/>
            <person name="Tringe S."/>
            <person name="Borges C.D."/>
            <person name="Tiedje J."/>
            <person name="Tsai S.M."/>
            <person name="Nusslein K."/>
        </authorList>
    </citation>
    <scope>NUCLEOTIDE SEQUENCE [LARGE SCALE GENOMIC DNA]</scope>
    <source>
        <strain evidence="9">Amazon FNV 2010 28 9</strain>
    </source>
</reference>
<evidence type="ECO:0000256" key="1">
    <source>
        <dbReference type="ARBA" id="ARBA00005532"/>
    </source>
</evidence>
<dbReference type="NCBIfam" id="TIGR00116">
    <property type="entry name" value="tsf"/>
    <property type="match status" value="1"/>
</dbReference>
<evidence type="ECO:0000256" key="5">
    <source>
        <dbReference type="HAMAP-Rule" id="MF_00050"/>
    </source>
</evidence>
<dbReference type="PANTHER" id="PTHR11741:SF0">
    <property type="entry name" value="ELONGATION FACTOR TS, MITOCHONDRIAL"/>
    <property type="match status" value="1"/>
</dbReference>
<dbReference type="EMBL" id="PSRQ01000022">
    <property type="protein sequence ID" value="PWU23823.1"/>
    <property type="molecule type" value="Genomic_DNA"/>
</dbReference>
<evidence type="ECO:0000256" key="4">
    <source>
        <dbReference type="ARBA" id="ARBA00022917"/>
    </source>
</evidence>
<comment type="caution">
    <text evidence="9">The sequence shown here is derived from an EMBL/GenBank/DDBJ whole genome shotgun (WGS) entry which is preliminary data.</text>
</comment>
<evidence type="ECO:0000256" key="2">
    <source>
        <dbReference type="ARBA" id="ARBA00016956"/>
    </source>
</evidence>
<dbReference type="Gene3D" id="1.10.8.10">
    <property type="entry name" value="DNA helicase RuvA subunit, C-terminal domain"/>
    <property type="match status" value="1"/>
</dbReference>
<comment type="similarity">
    <text evidence="1 5 6">Belongs to the EF-Ts family.</text>
</comment>
<evidence type="ECO:0000313" key="9">
    <source>
        <dbReference type="EMBL" id="PWU23823.1"/>
    </source>
</evidence>
<dbReference type="PANTHER" id="PTHR11741">
    <property type="entry name" value="ELONGATION FACTOR TS"/>
    <property type="match status" value="1"/>
</dbReference>
<accession>A0A317JPL4</accession>
<dbReference type="InterPro" id="IPR009060">
    <property type="entry name" value="UBA-like_sf"/>
</dbReference>
<dbReference type="SUPFAM" id="SSF54713">
    <property type="entry name" value="Elongation factor Ts (EF-Ts), dimerisation domain"/>
    <property type="match status" value="1"/>
</dbReference>
<dbReference type="InterPro" id="IPR036402">
    <property type="entry name" value="EF-Ts_dimer_sf"/>
</dbReference>
<comment type="subcellular location">
    <subcellularLocation>
        <location evidence="5 7">Cytoplasm</location>
    </subcellularLocation>
</comment>
<evidence type="ECO:0000256" key="7">
    <source>
        <dbReference type="RuleBase" id="RU000643"/>
    </source>
</evidence>
<evidence type="ECO:0000256" key="6">
    <source>
        <dbReference type="RuleBase" id="RU000642"/>
    </source>
</evidence>
<gene>
    <name evidence="5 9" type="primary">tsf</name>
    <name evidence="9" type="ORF">C5B42_01515</name>
</gene>
<dbReference type="GO" id="GO:0005737">
    <property type="term" value="C:cytoplasm"/>
    <property type="evidence" value="ECO:0007669"/>
    <property type="project" value="UniProtKB-SubCell"/>
</dbReference>
<keyword evidence="3 5" id="KW-0251">Elongation factor</keyword>
<feature type="domain" description="Translation elongation factor EFTs/EF1B dimerisation" evidence="8">
    <location>
        <begin position="72"/>
        <end position="148"/>
    </location>
</feature>
<dbReference type="InterPro" id="IPR001816">
    <property type="entry name" value="Transl_elong_EFTs/EF1B"/>
</dbReference>
<dbReference type="CDD" id="cd14275">
    <property type="entry name" value="UBA_EF-Ts"/>
    <property type="match status" value="1"/>
</dbReference>
<dbReference type="InterPro" id="IPR018101">
    <property type="entry name" value="Transl_elong_Ts_CS"/>
</dbReference>
<keyword evidence="4 5" id="KW-0648">Protein biosynthesis</keyword>
<dbReference type="SUPFAM" id="SSF46934">
    <property type="entry name" value="UBA-like"/>
    <property type="match status" value="1"/>
</dbReference>
<organism evidence="9 10">
    <name type="scientific">Candidatus Cerribacteria bacterium 'Amazon FNV 2010 28 9'</name>
    <dbReference type="NCBI Taxonomy" id="2081795"/>
    <lineage>
        <taxon>Bacteria</taxon>
        <taxon>Candidatus Cerribacteria</taxon>
    </lineage>
</organism>
<sequence length="150" mass="16539">MAIDLTQLKALREETGAGVMDVRRALESSNGDVEKARAWIRENAIKTAEKKADRETKEGAIVTYIHNTGKVGAVVALTCETDFVARTDDFKTLGREVAMQVASMDPQSVDELLAQPYIRDAKTSIKDLIKQTSGKVGENIVVKEFKRLTI</sequence>
<evidence type="ECO:0000313" key="10">
    <source>
        <dbReference type="Proteomes" id="UP000246104"/>
    </source>
</evidence>
<dbReference type="Proteomes" id="UP000246104">
    <property type="component" value="Unassembled WGS sequence"/>
</dbReference>
<keyword evidence="5" id="KW-0963">Cytoplasm</keyword>
<evidence type="ECO:0000256" key="3">
    <source>
        <dbReference type="ARBA" id="ARBA00022768"/>
    </source>
</evidence>
<dbReference type="HAMAP" id="MF_00050">
    <property type="entry name" value="EF_Ts"/>
    <property type="match status" value="1"/>
</dbReference>
<proteinExistence type="inferred from homology"/>
<dbReference type="FunFam" id="1.10.8.10:FF:000001">
    <property type="entry name" value="Elongation factor Ts"/>
    <property type="match status" value="1"/>
</dbReference>
<protein>
    <recommendedName>
        <fullName evidence="2 5">Elongation factor Ts</fullName>
        <shortName evidence="5">EF-Ts</shortName>
    </recommendedName>
</protein>
<dbReference type="Pfam" id="PF00889">
    <property type="entry name" value="EF_TS"/>
    <property type="match status" value="1"/>
</dbReference>
<dbReference type="GO" id="GO:0003746">
    <property type="term" value="F:translation elongation factor activity"/>
    <property type="evidence" value="ECO:0007669"/>
    <property type="project" value="UniProtKB-UniRule"/>
</dbReference>
<dbReference type="AlphaFoldDB" id="A0A317JPL4"/>